<feature type="transmembrane region" description="Helical" evidence="1">
    <location>
        <begin position="152"/>
        <end position="169"/>
    </location>
</feature>
<feature type="transmembrane region" description="Helical" evidence="1">
    <location>
        <begin position="38"/>
        <end position="59"/>
    </location>
</feature>
<feature type="transmembrane region" description="Helical" evidence="1">
    <location>
        <begin position="125"/>
        <end position="145"/>
    </location>
</feature>
<evidence type="ECO:0000313" key="3">
    <source>
        <dbReference type="Proteomes" id="UP000195975"/>
    </source>
</evidence>
<reference evidence="3" key="1">
    <citation type="submission" date="2017-04" db="EMBL/GenBank/DDBJ databases">
        <title>Function of individual gut microbiota members based on whole genome sequencing of pure cultures obtained from chicken caecum.</title>
        <authorList>
            <person name="Medvecky M."/>
            <person name="Cejkova D."/>
            <person name="Polansky O."/>
            <person name="Karasova D."/>
            <person name="Kubasova T."/>
            <person name="Cizek A."/>
            <person name="Rychlik I."/>
        </authorList>
    </citation>
    <scope>NUCLEOTIDE SEQUENCE [LARGE SCALE GENOMIC DNA]</scope>
    <source>
        <strain evidence="3">An42</strain>
    </source>
</reference>
<feature type="transmembrane region" description="Helical" evidence="1">
    <location>
        <begin position="305"/>
        <end position="325"/>
    </location>
</feature>
<evidence type="ECO:0000313" key="2">
    <source>
        <dbReference type="EMBL" id="OUO03770.1"/>
    </source>
</evidence>
<feature type="transmembrane region" description="Helical" evidence="1">
    <location>
        <begin position="7"/>
        <end position="26"/>
    </location>
</feature>
<sequence>MRDRNLDIYRGGIMIYITCFCHLMWWEGVNVGIFERGWVSGIFFAMVTVFYLVGASYSLSSKKTYWEYVKGRVKRVVIPYWKYALCCLSAVLYIYWKHGLIISLDGVVSYVFFNPPVENRIFDHIWFISPYILISLCLPFCASFIRRYKPPFVFWGIVLILSQLFKSYYPDLLQTVVIYLFFTIWGLYYAKRLGWQNVVCVVVAVGYVVYAFGIEKRPFDLQANKFPPNLLFLAYGLTILGIGGSYMKKGLVLLYDKFRIVRYYIDIYSKEGYEIYLVHAFSTLLLGGFKRALGLNQIIAEHLSLQLIYIVIGFLFLLNVNIYILRLYNYIWSLIDRIFRTVFPTWKL</sequence>
<dbReference type="RefSeq" id="WP_087375644.1">
    <property type="nucleotide sequence ID" value="NZ_CALVDK010000010.1"/>
</dbReference>
<keyword evidence="1" id="KW-0472">Membrane</keyword>
<evidence type="ECO:0000256" key="1">
    <source>
        <dbReference type="SAM" id="Phobius"/>
    </source>
</evidence>
<name>A0A9Q5X759_9BACT</name>
<feature type="transmembrane region" description="Helical" evidence="1">
    <location>
        <begin position="80"/>
        <end position="96"/>
    </location>
</feature>
<feature type="transmembrane region" description="Helical" evidence="1">
    <location>
        <begin position="275"/>
        <end position="293"/>
    </location>
</feature>
<gene>
    <name evidence="2" type="ORF">B5F96_14840</name>
</gene>
<feature type="transmembrane region" description="Helical" evidence="1">
    <location>
        <begin position="175"/>
        <end position="190"/>
    </location>
</feature>
<dbReference type="EMBL" id="NFIJ01000019">
    <property type="protein sequence ID" value="OUO03770.1"/>
    <property type="molecule type" value="Genomic_DNA"/>
</dbReference>
<evidence type="ECO:0008006" key="4">
    <source>
        <dbReference type="Google" id="ProtNLM"/>
    </source>
</evidence>
<keyword evidence="1" id="KW-0812">Transmembrane</keyword>
<feature type="transmembrane region" description="Helical" evidence="1">
    <location>
        <begin position="197"/>
        <end position="214"/>
    </location>
</feature>
<feature type="transmembrane region" description="Helical" evidence="1">
    <location>
        <begin position="234"/>
        <end position="255"/>
    </location>
</feature>
<protein>
    <recommendedName>
        <fullName evidence="4">Acyltransferase 3 domain-containing protein</fullName>
    </recommendedName>
</protein>
<accession>A0A9Q5X759</accession>
<keyword evidence="1" id="KW-1133">Transmembrane helix</keyword>
<organism evidence="2 3">
    <name type="scientific">Parabacteroides johnsonii</name>
    <dbReference type="NCBI Taxonomy" id="387661"/>
    <lineage>
        <taxon>Bacteria</taxon>
        <taxon>Pseudomonadati</taxon>
        <taxon>Bacteroidota</taxon>
        <taxon>Bacteroidia</taxon>
        <taxon>Bacteroidales</taxon>
        <taxon>Tannerellaceae</taxon>
        <taxon>Parabacteroides</taxon>
    </lineage>
</organism>
<dbReference type="Proteomes" id="UP000195975">
    <property type="component" value="Unassembled WGS sequence"/>
</dbReference>
<comment type="caution">
    <text evidence="2">The sequence shown here is derived from an EMBL/GenBank/DDBJ whole genome shotgun (WGS) entry which is preliminary data.</text>
</comment>
<dbReference type="AlphaFoldDB" id="A0A9Q5X759"/>
<proteinExistence type="predicted"/>